<accession>A0A5J4NGM6</accession>
<evidence type="ECO:0000313" key="3">
    <source>
        <dbReference type="EMBL" id="KAA3674642.1"/>
    </source>
</evidence>
<feature type="region of interest" description="Disordered" evidence="1">
    <location>
        <begin position="1"/>
        <end position="27"/>
    </location>
</feature>
<comment type="caution">
    <text evidence="3">The sequence shown here is derived from an EMBL/GenBank/DDBJ whole genome shotgun (WGS) entry which is preliminary data.</text>
</comment>
<feature type="compositionally biased region" description="Polar residues" evidence="1">
    <location>
        <begin position="14"/>
        <end position="27"/>
    </location>
</feature>
<keyword evidence="2" id="KW-0812">Transmembrane</keyword>
<feature type="transmembrane region" description="Helical" evidence="2">
    <location>
        <begin position="79"/>
        <end position="104"/>
    </location>
</feature>
<dbReference type="AlphaFoldDB" id="A0A5J4NGM6"/>
<organism evidence="3 4">
    <name type="scientific">Paragonimus westermani</name>
    <dbReference type="NCBI Taxonomy" id="34504"/>
    <lineage>
        <taxon>Eukaryota</taxon>
        <taxon>Metazoa</taxon>
        <taxon>Spiralia</taxon>
        <taxon>Lophotrochozoa</taxon>
        <taxon>Platyhelminthes</taxon>
        <taxon>Trematoda</taxon>
        <taxon>Digenea</taxon>
        <taxon>Plagiorchiida</taxon>
        <taxon>Troglotremata</taxon>
        <taxon>Troglotrematidae</taxon>
        <taxon>Paragonimus</taxon>
    </lineage>
</organism>
<keyword evidence="2" id="KW-1133">Transmembrane helix</keyword>
<keyword evidence="4" id="KW-1185">Reference proteome</keyword>
<dbReference type="EMBL" id="QNGE01003010">
    <property type="protein sequence ID" value="KAA3674642.1"/>
    <property type="molecule type" value="Genomic_DNA"/>
</dbReference>
<protein>
    <submittedName>
        <fullName evidence="3">Uncharacterized protein</fullName>
    </submittedName>
</protein>
<gene>
    <name evidence="3" type="ORF">DEA37_0005158</name>
</gene>
<dbReference type="Proteomes" id="UP000324629">
    <property type="component" value="Unassembled WGS sequence"/>
</dbReference>
<evidence type="ECO:0000256" key="2">
    <source>
        <dbReference type="SAM" id="Phobius"/>
    </source>
</evidence>
<evidence type="ECO:0000256" key="1">
    <source>
        <dbReference type="SAM" id="MobiDB-lite"/>
    </source>
</evidence>
<sequence length="154" mass="17125">MPFRGSHAAEESGSKVQNPYQSPQPHTGKQRLALCAVLSNQALHIPEIQSIRAQGDMLPSNPVTQNHRFVTMSPGLRRIWRWIFLIAGVQFAMLCADFLSNFGLLADIKHRRLFDPTTCLTVTGQLTTIDSLRPSVTLAESHPEYASVPANFLE</sequence>
<name>A0A5J4NGM6_9TREM</name>
<keyword evidence="2" id="KW-0472">Membrane</keyword>
<reference evidence="3 4" key="1">
    <citation type="journal article" date="2019" name="Gigascience">
        <title>Whole-genome sequence of the oriental lung fluke Paragonimus westermani.</title>
        <authorList>
            <person name="Oey H."/>
            <person name="Zakrzewski M."/>
            <person name="Narain K."/>
            <person name="Devi K.R."/>
            <person name="Agatsuma T."/>
            <person name="Nawaratna S."/>
            <person name="Gobert G.N."/>
            <person name="Jones M.K."/>
            <person name="Ragan M.A."/>
            <person name="McManus D.P."/>
            <person name="Krause L."/>
        </authorList>
    </citation>
    <scope>NUCLEOTIDE SEQUENCE [LARGE SCALE GENOMIC DNA]</scope>
    <source>
        <strain evidence="3 4">IND2009</strain>
    </source>
</reference>
<proteinExistence type="predicted"/>
<evidence type="ECO:0000313" key="4">
    <source>
        <dbReference type="Proteomes" id="UP000324629"/>
    </source>
</evidence>